<dbReference type="AlphaFoldDB" id="A0A6I3SLB4"/>
<dbReference type="SUPFAM" id="SSF50814">
    <property type="entry name" value="Lipocalins"/>
    <property type="match status" value="1"/>
</dbReference>
<evidence type="ECO:0000313" key="2">
    <source>
        <dbReference type="Proteomes" id="UP000430670"/>
    </source>
</evidence>
<evidence type="ECO:0000313" key="1">
    <source>
        <dbReference type="EMBL" id="MTV49545.1"/>
    </source>
</evidence>
<dbReference type="OrthoDB" id="1680906at2"/>
<dbReference type="Pfam" id="PF09148">
    <property type="entry name" value="DUF1934"/>
    <property type="match status" value="1"/>
</dbReference>
<dbReference type="Proteomes" id="UP000430670">
    <property type="component" value="Unassembled WGS sequence"/>
</dbReference>
<comment type="caution">
    <text evidence="1">The sequence shown here is derived from an EMBL/GenBank/DDBJ whole genome shotgun (WGS) entry which is preliminary data.</text>
</comment>
<dbReference type="InterPro" id="IPR012674">
    <property type="entry name" value="Calycin"/>
</dbReference>
<dbReference type="RefSeq" id="WP_155476648.1">
    <property type="nucleotide sequence ID" value="NZ_WNKU01000012.1"/>
</dbReference>
<sequence length="144" mass="16164">MKKDVLVSVLGTQTNDVGEKDTIHLITEGKMFKKPTSYYIVYNESEISGMEGTTTTLKVEPHRVTLNRMGSSEFKQTFEEGVLHQGVYHTPFGSMHLGVIPSKVDVALDDQGGSINLIYELQADQRKLSDNSLLITVKEEKRFQ</sequence>
<dbReference type="Gene3D" id="2.40.128.20">
    <property type="match status" value="1"/>
</dbReference>
<accession>A0A6I3SLB4</accession>
<reference evidence="1 2" key="1">
    <citation type="submission" date="2019-11" db="EMBL/GenBank/DDBJ databases">
        <title>Whole-genome sequence of a the green, strictly anaerobic photosynthetic bacterium Heliobacillus mobilis DSM 6151.</title>
        <authorList>
            <person name="Kyndt J.A."/>
            <person name="Meyer T.E."/>
        </authorList>
    </citation>
    <scope>NUCLEOTIDE SEQUENCE [LARGE SCALE GENOMIC DNA]</scope>
    <source>
        <strain evidence="1 2">DSM 6151</strain>
    </source>
</reference>
<organism evidence="1 2">
    <name type="scientific">Heliobacterium mobile</name>
    <name type="common">Heliobacillus mobilis</name>
    <dbReference type="NCBI Taxonomy" id="28064"/>
    <lineage>
        <taxon>Bacteria</taxon>
        <taxon>Bacillati</taxon>
        <taxon>Bacillota</taxon>
        <taxon>Clostridia</taxon>
        <taxon>Eubacteriales</taxon>
        <taxon>Heliobacteriaceae</taxon>
        <taxon>Heliobacterium</taxon>
    </lineage>
</organism>
<keyword evidence="2" id="KW-1185">Reference proteome</keyword>
<dbReference type="EMBL" id="WNKU01000012">
    <property type="protein sequence ID" value="MTV49545.1"/>
    <property type="molecule type" value="Genomic_DNA"/>
</dbReference>
<dbReference type="InterPro" id="IPR015231">
    <property type="entry name" value="DUF1934"/>
</dbReference>
<name>A0A6I3SLB4_HELMO</name>
<gene>
    <name evidence="1" type="ORF">GJ688_11215</name>
</gene>
<proteinExistence type="predicted"/>
<protein>
    <submittedName>
        <fullName evidence="1">DUF1934 family protein</fullName>
    </submittedName>
</protein>